<sequence>MNKFTGYQLERHIFSELLELKRLQIRAGRANENVLVKRLVDNFHGPTGSDITVGIKRYDGHYTFRSFEKYLYGYGYHFSE</sequence>
<dbReference type="AlphaFoldDB" id="A0A8K0P5Y1"/>
<organism evidence="1 2">
    <name type="scientific">Ladona fulva</name>
    <name type="common">Scarce chaser dragonfly</name>
    <name type="synonym">Libellula fulva</name>
    <dbReference type="NCBI Taxonomy" id="123851"/>
    <lineage>
        <taxon>Eukaryota</taxon>
        <taxon>Metazoa</taxon>
        <taxon>Ecdysozoa</taxon>
        <taxon>Arthropoda</taxon>
        <taxon>Hexapoda</taxon>
        <taxon>Insecta</taxon>
        <taxon>Pterygota</taxon>
        <taxon>Palaeoptera</taxon>
        <taxon>Odonata</taxon>
        <taxon>Epiprocta</taxon>
        <taxon>Anisoptera</taxon>
        <taxon>Libelluloidea</taxon>
        <taxon>Libellulidae</taxon>
        <taxon>Ladona</taxon>
    </lineage>
</organism>
<protein>
    <submittedName>
        <fullName evidence="1">Uncharacterized protein</fullName>
    </submittedName>
</protein>
<accession>A0A8K0P5Y1</accession>
<evidence type="ECO:0000313" key="1">
    <source>
        <dbReference type="EMBL" id="KAG8235026.1"/>
    </source>
</evidence>
<dbReference type="Proteomes" id="UP000792457">
    <property type="component" value="Unassembled WGS sequence"/>
</dbReference>
<reference evidence="1" key="2">
    <citation type="submission" date="2017-10" db="EMBL/GenBank/DDBJ databases">
        <title>Ladona fulva Genome sequencing and assembly.</title>
        <authorList>
            <person name="Murali S."/>
            <person name="Richards S."/>
            <person name="Bandaranaike D."/>
            <person name="Bellair M."/>
            <person name="Blankenburg K."/>
            <person name="Chao H."/>
            <person name="Dinh H."/>
            <person name="Doddapaneni H."/>
            <person name="Dugan-Rocha S."/>
            <person name="Elkadiri S."/>
            <person name="Gnanaolivu R."/>
            <person name="Hernandez B."/>
            <person name="Skinner E."/>
            <person name="Javaid M."/>
            <person name="Lee S."/>
            <person name="Li M."/>
            <person name="Ming W."/>
            <person name="Munidasa M."/>
            <person name="Muniz J."/>
            <person name="Nguyen L."/>
            <person name="Hughes D."/>
            <person name="Osuji N."/>
            <person name="Pu L.-L."/>
            <person name="Puazo M."/>
            <person name="Qu C."/>
            <person name="Quiroz J."/>
            <person name="Raj R."/>
            <person name="Weissenberger G."/>
            <person name="Xin Y."/>
            <person name="Zou X."/>
            <person name="Han Y."/>
            <person name="Worley K."/>
            <person name="Muzny D."/>
            <person name="Gibbs R."/>
        </authorList>
    </citation>
    <scope>NUCLEOTIDE SEQUENCE</scope>
    <source>
        <strain evidence="1">Sampled in the wild</strain>
    </source>
</reference>
<reference evidence="1" key="1">
    <citation type="submission" date="2013-04" db="EMBL/GenBank/DDBJ databases">
        <authorList>
            <person name="Qu J."/>
            <person name="Murali S.C."/>
            <person name="Bandaranaike D."/>
            <person name="Bellair M."/>
            <person name="Blankenburg K."/>
            <person name="Chao H."/>
            <person name="Dinh H."/>
            <person name="Doddapaneni H."/>
            <person name="Downs B."/>
            <person name="Dugan-Rocha S."/>
            <person name="Elkadiri S."/>
            <person name="Gnanaolivu R.D."/>
            <person name="Hernandez B."/>
            <person name="Javaid M."/>
            <person name="Jayaseelan J.C."/>
            <person name="Lee S."/>
            <person name="Li M."/>
            <person name="Ming W."/>
            <person name="Munidasa M."/>
            <person name="Muniz J."/>
            <person name="Nguyen L."/>
            <person name="Ongeri F."/>
            <person name="Osuji N."/>
            <person name="Pu L.-L."/>
            <person name="Puazo M."/>
            <person name="Qu C."/>
            <person name="Quiroz J."/>
            <person name="Raj R."/>
            <person name="Weissenberger G."/>
            <person name="Xin Y."/>
            <person name="Zou X."/>
            <person name="Han Y."/>
            <person name="Richards S."/>
            <person name="Worley K."/>
            <person name="Muzny D."/>
            <person name="Gibbs R."/>
        </authorList>
    </citation>
    <scope>NUCLEOTIDE SEQUENCE</scope>
    <source>
        <strain evidence="1">Sampled in the wild</strain>
    </source>
</reference>
<proteinExistence type="predicted"/>
<dbReference type="EMBL" id="KZ308866">
    <property type="protein sequence ID" value="KAG8235026.1"/>
    <property type="molecule type" value="Genomic_DNA"/>
</dbReference>
<name>A0A8K0P5Y1_LADFU</name>
<comment type="caution">
    <text evidence="1">The sequence shown here is derived from an EMBL/GenBank/DDBJ whole genome shotgun (WGS) entry which is preliminary data.</text>
</comment>
<keyword evidence="2" id="KW-1185">Reference proteome</keyword>
<gene>
    <name evidence="1" type="ORF">J437_LFUL015077</name>
</gene>
<evidence type="ECO:0000313" key="2">
    <source>
        <dbReference type="Proteomes" id="UP000792457"/>
    </source>
</evidence>
<dbReference type="OrthoDB" id="10258888at2759"/>